<accession>A0A2T2YEF6</accession>
<dbReference type="Proteomes" id="UP000240357">
    <property type="component" value="Unassembled WGS sequence"/>
</dbReference>
<evidence type="ECO:0000313" key="2">
    <source>
        <dbReference type="Proteomes" id="UP000240357"/>
    </source>
</evidence>
<protein>
    <submittedName>
        <fullName evidence="1">Uncharacterized protein</fullName>
    </submittedName>
</protein>
<gene>
    <name evidence="1" type="ORF">AHMF7605_10395</name>
</gene>
<keyword evidence="2" id="KW-1185">Reference proteome</keyword>
<dbReference type="EMBL" id="PYFT01000001">
    <property type="protein sequence ID" value="PSR53897.1"/>
    <property type="molecule type" value="Genomic_DNA"/>
</dbReference>
<name>A0A2T2YEF6_9BACT</name>
<proteinExistence type="predicted"/>
<reference evidence="1 2" key="1">
    <citation type="submission" date="2018-03" db="EMBL/GenBank/DDBJ databases">
        <title>Adhaeribacter sp. HMF7605 Genome sequencing and assembly.</title>
        <authorList>
            <person name="Kang H."/>
            <person name="Kang J."/>
            <person name="Cha I."/>
            <person name="Kim H."/>
            <person name="Joh K."/>
        </authorList>
    </citation>
    <scope>NUCLEOTIDE SEQUENCE [LARGE SCALE GENOMIC DNA]</scope>
    <source>
        <strain evidence="1 2">HMF7605</strain>
    </source>
</reference>
<evidence type="ECO:0000313" key="1">
    <source>
        <dbReference type="EMBL" id="PSR53897.1"/>
    </source>
</evidence>
<dbReference type="RefSeq" id="WP_106928997.1">
    <property type="nucleotide sequence ID" value="NZ_PYFT01000001.1"/>
</dbReference>
<dbReference type="AlphaFoldDB" id="A0A2T2YEF6"/>
<organism evidence="1 2">
    <name type="scientific">Adhaeribacter arboris</name>
    <dbReference type="NCBI Taxonomy" id="2072846"/>
    <lineage>
        <taxon>Bacteria</taxon>
        <taxon>Pseudomonadati</taxon>
        <taxon>Bacteroidota</taxon>
        <taxon>Cytophagia</taxon>
        <taxon>Cytophagales</taxon>
        <taxon>Hymenobacteraceae</taxon>
        <taxon>Adhaeribacter</taxon>
    </lineage>
</organism>
<sequence length="445" mass="49103">MTQFATNNEWALKWIPRFKPNTNGEIEEVDLQEFTQDAADTFVNKNDPTTGGGQSLALYTESFSFTAFLSLRYTPVAVPPYSANGIFKIRVFTSEGMYRPVYALNGKKITISSPATWLKAEVDYWVGASTPGTGGDIFYGIPEYDPNTPYQYGVEPKILQAVVDGNRSLVTLKNTPNTQDLETRLAPSLAPNSQWRVEQIGVNGNLTAIEIRNSLQTLTGDDRLDASAIKNLPGTNLEYSDYDGEITGFNNIRNGITQEEGTGEMSTLRQRLIQTEEGDVTTHHVGGGALITRTSPEKATVILETEIDDLVNGTGSQVKIQLGSSLPSHPIPDFPIGNGLRFLVRDASSGQESNMEIRLDGLYLNNESIKTSSSQVWNETPIGNINGSNALFHSAYPFNPSKFKLYVNGLLQKIVTDYQLFNNQDIQLTFSPQTGEDLKINYEKL</sequence>
<comment type="caution">
    <text evidence="1">The sequence shown here is derived from an EMBL/GenBank/DDBJ whole genome shotgun (WGS) entry which is preliminary data.</text>
</comment>